<dbReference type="PaxDb" id="284590-B5FV75"/>
<dbReference type="Gene3D" id="3.30.70.80">
    <property type="entry name" value="Peptidase S8 propeptide/proteinase inhibitor I9"/>
    <property type="match status" value="1"/>
</dbReference>
<dbReference type="RefSeq" id="XP_002999372.1">
    <property type="nucleotide sequence ID" value="XM_002999326.1"/>
</dbReference>
<keyword evidence="1" id="KW-0732">Signal</keyword>
<dbReference type="eggNOG" id="ENOG502S7VS">
    <property type="taxonomic scope" value="Eukaryota"/>
</dbReference>
<evidence type="ECO:0000313" key="3">
    <source>
        <dbReference type="Proteomes" id="UP000000598"/>
    </source>
</evidence>
<reference evidence="2 3" key="1">
    <citation type="journal article" date="2004" name="Nature">
        <title>Genome evolution in yeasts.</title>
        <authorList>
            <consortium name="Genolevures"/>
            <person name="Dujon B."/>
            <person name="Sherman D."/>
            <person name="Fischer G."/>
            <person name="Durrens P."/>
            <person name="Casaregola S."/>
            <person name="Lafontaine I."/>
            <person name="de Montigny J."/>
            <person name="Marck C."/>
            <person name="Neuveglise C."/>
            <person name="Talla E."/>
            <person name="Goffard N."/>
            <person name="Frangeul L."/>
            <person name="Aigle M."/>
            <person name="Anthouard V."/>
            <person name="Babour A."/>
            <person name="Barbe V."/>
            <person name="Barnay S."/>
            <person name="Blanchin S."/>
            <person name="Beckerich J.M."/>
            <person name="Beyne E."/>
            <person name="Bleykasten C."/>
            <person name="Boisrame A."/>
            <person name="Boyer J."/>
            <person name="Cattolico L."/>
            <person name="Confanioleri F."/>
            <person name="de Daruvar A."/>
            <person name="Despons L."/>
            <person name="Fabre E."/>
            <person name="Fairhead C."/>
            <person name="Ferry-Dumazet H."/>
            <person name="Groppi A."/>
            <person name="Hantraye F."/>
            <person name="Hennequin C."/>
            <person name="Jauniaux N."/>
            <person name="Joyet P."/>
            <person name="Kachouri R."/>
            <person name="Kerrest A."/>
            <person name="Koszul R."/>
            <person name="Lemaire M."/>
            <person name="Lesur I."/>
            <person name="Ma L."/>
            <person name="Muller H."/>
            <person name="Nicaud J.M."/>
            <person name="Nikolski M."/>
            <person name="Oztas S."/>
            <person name="Ozier-Kalogeropoulos O."/>
            <person name="Pellenz S."/>
            <person name="Potier S."/>
            <person name="Richard G.F."/>
            <person name="Straub M.L."/>
            <person name="Suleau A."/>
            <person name="Swennene D."/>
            <person name="Tekaia F."/>
            <person name="Wesolowski-Louvel M."/>
            <person name="Westhof E."/>
            <person name="Wirth B."/>
            <person name="Zeniou-Meyer M."/>
            <person name="Zivanovic I."/>
            <person name="Bolotin-Fukuhara M."/>
            <person name="Thierry A."/>
            <person name="Bouchier C."/>
            <person name="Caudron B."/>
            <person name="Scarpelli C."/>
            <person name="Gaillardin C."/>
            <person name="Weissenbach J."/>
            <person name="Wincker P."/>
            <person name="Souciet J.L."/>
        </authorList>
    </citation>
    <scope>NUCLEOTIDE SEQUENCE [LARGE SCALE GENOMIC DNA]</scope>
    <source>
        <strain evidence="3">ATCC 8585 / CBS 2359 / DSM 70799 / NBRC 1267 / NRRL Y-1140 / WM37</strain>
    </source>
</reference>
<name>B5FV75_KLULA</name>
<dbReference type="GeneID" id="9487521"/>
<keyword evidence="3" id="KW-1185">Reference proteome</keyword>
<proteinExistence type="predicted"/>
<accession>B5FV75</accession>
<organism evidence="2 3">
    <name type="scientific">Kluyveromyces lactis (strain ATCC 8585 / CBS 2359 / DSM 70799 / NBRC 1267 / NRRL Y-1140 / WM37)</name>
    <name type="common">Yeast</name>
    <name type="synonym">Candida sphaerica</name>
    <dbReference type="NCBI Taxonomy" id="284590"/>
    <lineage>
        <taxon>Eukaryota</taxon>
        <taxon>Fungi</taxon>
        <taxon>Dikarya</taxon>
        <taxon>Ascomycota</taxon>
        <taxon>Saccharomycotina</taxon>
        <taxon>Saccharomycetes</taxon>
        <taxon>Saccharomycetales</taxon>
        <taxon>Saccharomycetaceae</taxon>
        <taxon>Kluyveromyces</taxon>
    </lineage>
</organism>
<sequence length="96" mass="10939">MRFAPIFIGTALASSLSSLMVIYPDSFQYYNDLVNVAHELDGTITHEYTLFNGFSLDLPEEFVAKFKEMNQHFNWGLEIEEDQEVHALGGLKEHAV</sequence>
<feature type="chain" id="PRO_5002833583" evidence="1">
    <location>
        <begin position="19"/>
        <end position="96"/>
    </location>
</feature>
<dbReference type="EMBL" id="CR382124">
    <property type="protein sequence ID" value="CAR64376.1"/>
    <property type="molecule type" value="Genomic_DNA"/>
</dbReference>
<dbReference type="SUPFAM" id="SSF54897">
    <property type="entry name" value="Protease propeptides/inhibitors"/>
    <property type="match status" value="1"/>
</dbReference>
<evidence type="ECO:0000256" key="1">
    <source>
        <dbReference type="SAM" id="SignalP"/>
    </source>
</evidence>
<dbReference type="FunCoup" id="B5FV75">
    <property type="interactions" value="45"/>
</dbReference>
<dbReference type="InParanoid" id="B5FV75"/>
<gene>
    <name evidence="2" type="ORF">KLLA0_D11143g</name>
</gene>
<dbReference type="InterPro" id="IPR037045">
    <property type="entry name" value="S8pro/Inhibitor_I9_sf"/>
</dbReference>
<feature type="signal peptide" evidence="1">
    <location>
        <begin position="1"/>
        <end position="18"/>
    </location>
</feature>
<protein>
    <submittedName>
        <fullName evidence="2">KLLA0D11143p</fullName>
    </submittedName>
</protein>
<evidence type="ECO:0000313" key="2">
    <source>
        <dbReference type="EMBL" id="CAR64376.1"/>
    </source>
</evidence>
<dbReference type="Proteomes" id="UP000000598">
    <property type="component" value="Chromosome D"/>
</dbReference>
<dbReference type="KEGG" id="kla:KLLA0_D11143g"/>
<dbReference type="AlphaFoldDB" id="B5FV75"/>
<dbReference type="HOGENOM" id="CLU_156026_1_0_1"/>